<organism evidence="1 2">
    <name type="scientific">Solirubrobacter phytolaccae</name>
    <dbReference type="NCBI Taxonomy" id="1404360"/>
    <lineage>
        <taxon>Bacteria</taxon>
        <taxon>Bacillati</taxon>
        <taxon>Actinomycetota</taxon>
        <taxon>Thermoleophilia</taxon>
        <taxon>Solirubrobacterales</taxon>
        <taxon>Solirubrobacteraceae</taxon>
        <taxon>Solirubrobacter</taxon>
    </lineage>
</organism>
<evidence type="ECO:0000313" key="2">
    <source>
        <dbReference type="Proteomes" id="UP001147653"/>
    </source>
</evidence>
<dbReference type="Proteomes" id="UP001147653">
    <property type="component" value="Unassembled WGS sequence"/>
</dbReference>
<keyword evidence="2" id="KW-1185">Reference proteome</keyword>
<dbReference type="Pfam" id="PF13738">
    <property type="entry name" value="Pyr_redox_3"/>
    <property type="match status" value="1"/>
</dbReference>
<dbReference type="AlphaFoldDB" id="A0A9X3N423"/>
<proteinExistence type="predicted"/>
<dbReference type="PANTHER" id="PTHR42877:SF4">
    <property type="entry name" value="FAD_NAD(P)-BINDING DOMAIN-CONTAINING PROTEIN-RELATED"/>
    <property type="match status" value="1"/>
</dbReference>
<gene>
    <name evidence="1" type="ORF">OJ997_03280</name>
</gene>
<evidence type="ECO:0000313" key="1">
    <source>
        <dbReference type="EMBL" id="MDA0179308.1"/>
    </source>
</evidence>
<dbReference type="PRINTS" id="PR00419">
    <property type="entry name" value="ADXRDTASE"/>
</dbReference>
<protein>
    <submittedName>
        <fullName evidence="1">NAD(P)/FAD-dependent oxidoreductase</fullName>
    </submittedName>
</protein>
<reference evidence="1" key="1">
    <citation type="submission" date="2022-10" db="EMBL/GenBank/DDBJ databases">
        <title>The WGS of Solirubrobacter phytolaccae KCTC 29190.</title>
        <authorList>
            <person name="Jiang Z."/>
        </authorList>
    </citation>
    <scope>NUCLEOTIDE SEQUENCE</scope>
    <source>
        <strain evidence="1">KCTC 29190</strain>
    </source>
</reference>
<dbReference type="EMBL" id="JAPDDP010000004">
    <property type="protein sequence ID" value="MDA0179308.1"/>
    <property type="molecule type" value="Genomic_DNA"/>
</dbReference>
<dbReference type="SUPFAM" id="SSF51905">
    <property type="entry name" value="FAD/NAD(P)-binding domain"/>
    <property type="match status" value="3"/>
</dbReference>
<dbReference type="RefSeq" id="WP_270023578.1">
    <property type="nucleotide sequence ID" value="NZ_JAPDDP010000004.1"/>
</dbReference>
<dbReference type="InterPro" id="IPR036188">
    <property type="entry name" value="FAD/NAD-bd_sf"/>
</dbReference>
<dbReference type="PANTHER" id="PTHR42877">
    <property type="entry name" value="L-ORNITHINE N(5)-MONOOXYGENASE-RELATED"/>
    <property type="match status" value="1"/>
</dbReference>
<name>A0A9X3N423_9ACTN</name>
<accession>A0A9X3N423</accession>
<dbReference type="InterPro" id="IPR051209">
    <property type="entry name" value="FAD-bind_Monooxygenase_sf"/>
</dbReference>
<dbReference type="Gene3D" id="3.50.50.60">
    <property type="entry name" value="FAD/NAD(P)-binding domain"/>
    <property type="match status" value="2"/>
</dbReference>
<comment type="caution">
    <text evidence="1">The sequence shown here is derived from an EMBL/GenBank/DDBJ whole genome shotgun (WGS) entry which is preliminary data.</text>
</comment>
<sequence length="474" mass="52357">MTSIAVVGGGFAGVGAAAMLARAGYRDVTVFEREARLGGVWHHNTYPGAACDIPSHLYEFSFAPNPRWSRRYAPQTEIQAYLEDVARPFDVRLSTDVKAAHFHDGRWTLETSAGEHTADVLITACGQLTTPAIPPLPGLDDFAGPAFHTARWDLATDLTGKRVAVIGTGCSAIQVVPAIQPEVAQVTVFQRSPGWTIPKGDFPYPGWAQRLFARVPLLQRLDRAANYAFHDFAAYALSHRKTKLLAPFRAIGSLQIKRAIKDPELRRKVTPADEIGCKRIMLTDDWYPTLAKPNVDLTDQRIERITADAIRTADGVEHPVDAIVLATGFRAHDFVAPMAIAAEDRTLAQEWAAVPRAYLGITVPGFPNLFLLYGPNTNGGSGSVVATIEAQLTHVIAALKERERRSARTIVVRREAAQAFDAELRTALARTVWHSGCTNWYVDEHGNDPSQWPWSWTEYRRRTSRLDPQAYETG</sequence>